<gene>
    <name evidence="2" type="ORF">RJ641_029350</name>
</gene>
<feature type="region of interest" description="Disordered" evidence="1">
    <location>
        <begin position="315"/>
        <end position="434"/>
    </location>
</feature>
<sequence length="620" mass="66444">MERSEPTLVPEWLRSTGSATGGGGSTHHFASSFHSDNHSLSHSTRNRSSKSISEYDSPRSAFLDRTSSSNSRRSSGSNGSAKHDKESYLRPYSSFGSRSHRDRDREKDRERSTLGDRWDHESSDPLPGILIGRDEKDALRRSRSMVARKQAEVSPRNVAKDLKNGSSESYNNSNGVILGNSAVSSIKKSVFEKDFPSLSSDERQSDIARVPSPGLSSSVQSLPLGHSALIGGEGWTSALANVPPIIPNNSVGTSSVQQTAAASTVSVAPSTMAGLNMAEALAQAPARARTPPELSVKTQRLEELAIKQSRQLIPVTPSMPKASVLNSDKPKAKSVIRSGEGNVTAKSVQQQPSSHLGNQSLRSGPVRLDTPKVSHTGKFLVLKPGRENGVPTTPRDSSSPPNNSNSTVVNNQLAAAPSGAPPPARSPGNSKGSGLERKVAALALNPGFTLDKKPSFSQTQSRIDFFNRMRQKTSTKNSTVPESETGPVSTLNEGKSEELIKESVIAPPSPTEIFSEVTSNGDACQEAQQFSVLAEKNLTLEAAVYPDEEEAAFLRSLGWEENSGEDEGLTEEEINSFYKEYMKLRPSSRLSKSIQPKLHVPSESRGASSEISSSGSEAEA</sequence>
<feature type="compositionally biased region" description="Basic and acidic residues" evidence="1">
    <location>
        <begin position="197"/>
        <end position="206"/>
    </location>
</feature>
<feature type="region of interest" description="Disordered" evidence="1">
    <location>
        <begin position="1"/>
        <end position="174"/>
    </location>
</feature>
<feature type="compositionally biased region" description="Basic and acidic residues" evidence="1">
    <location>
        <begin position="99"/>
        <end position="123"/>
    </location>
</feature>
<reference evidence="2 3" key="1">
    <citation type="submission" date="2023-12" db="EMBL/GenBank/DDBJ databases">
        <title>A high-quality genome assembly for Dillenia turbinata (Dilleniales).</title>
        <authorList>
            <person name="Chanderbali A."/>
        </authorList>
    </citation>
    <scope>NUCLEOTIDE SEQUENCE [LARGE SCALE GENOMIC DNA]</scope>
    <source>
        <strain evidence="2">LSX21</strain>
        <tissue evidence="2">Leaf</tissue>
    </source>
</reference>
<feature type="compositionally biased region" description="Low complexity" evidence="1">
    <location>
        <begin position="603"/>
        <end position="620"/>
    </location>
</feature>
<name>A0AAN8VTH5_9MAGN</name>
<proteinExistence type="predicted"/>
<feature type="region of interest" description="Disordered" evidence="1">
    <location>
        <begin position="471"/>
        <end position="492"/>
    </location>
</feature>
<dbReference type="PANTHER" id="PTHR34112:SF18">
    <property type="entry name" value="C-JUN-AMINO-TERMINAL KINASE-INTERACTING PROTEIN"/>
    <property type="match status" value="1"/>
</dbReference>
<dbReference type="EMBL" id="JBAMMX010000005">
    <property type="protein sequence ID" value="KAK6939819.1"/>
    <property type="molecule type" value="Genomic_DNA"/>
</dbReference>
<feature type="region of interest" description="Disordered" evidence="1">
    <location>
        <begin position="197"/>
        <end position="218"/>
    </location>
</feature>
<feature type="compositionally biased region" description="Low complexity" evidence="1">
    <location>
        <begin position="390"/>
        <end position="418"/>
    </location>
</feature>
<evidence type="ECO:0000313" key="3">
    <source>
        <dbReference type="Proteomes" id="UP001370490"/>
    </source>
</evidence>
<comment type="caution">
    <text evidence="2">The sequence shown here is derived from an EMBL/GenBank/DDBJ whole genome shotgun (WGS) entry which is preliminary data.</text>
</comment>
<organism evidence="2 3">
    <name type="scientific">Dillenia turbinata</name>
    <dbReference type="NCBI Taxonomy" id="194707"/>
    <lineage>
        <taxon>Eukaryota</taxon>
        <taxon>Viridiplantae</taxon>
        <taxon>Streptophyta</taxon>
        <taxon>Embryophyta</taxon>
        <taxon>Tracheophyta</taxon>
        <taxon>Spermatophyta</taxon>
        <taxon>Magnoliopsida</taxon>
        <taxon>eudicotyledons</taxon>
        <taxon>Gunneridae</taxon>
        <taxon>Pentapetalae</taxon>
        <taxon>Dilleniales</taxon>
        <taxon>Dilleniaceae</taxon>
        <taxon>Dillenia</taxon>
    </lineage>
</organism>
<feature type="compositionally biased region" description="Polar residues" evidence="1">
    <location>
        <begin position="344"/>
        <end position="362"/>
    </location>
</feature>
<protein>
    <submittedName>
        <fullName evidence="2">Uncharacterized protein</fullName>
    </submittedName>
</protein>
<feature type="compositionally biased region" description="Polar residues" evidence="1">
    <location>
        <begin position="472"/>
        <end position="492"/>
    </location>
</feature>
<evidence type="ECO:0000256" key="1">
    <source>
        <dbReference type="SAM" id="MobiDB-lite"/>
    </source>
</evidence>
<accession>A0AAN8VTH5</accession>
<evidence type="ECO:0000313" key="2">
    <source>
        <dbReference type="EMBL" id="KAK6939819.1"/>
    </source>
</evidence>
<feature type="region of interest" description="Disordered" evidence="1">
    <location>
        <begin position="586"/>
        <end position="620"/>
    </location>
</feature>
<feature type="compositionally biased region" description="Low complexity" evidence="1">
    <location>
        <begin position="67"/>
        <end position="80"/>
    </location>
</feature>
<dbReference type="Proteomes" id="UP001370490">
    <property type="component" value="Unassembled WGS sequence"/>
</dbReference>
<dbReference type="PANTHER" id="PTHR34112">
    <property type="entry name" value="C-JUN-AMINO-TERMINAL KINASE-INTERACTING PROTEIN"/>
    <property type="match status" value="1"/>
</dbReference>
<feature type="compositionally biased region" description="Low complexity" evidence="1">
    <location>
        <begin position="164"/>
        <end position="174"/>
    </location>
</feature>
<keyword evidence="3" id="KW-1185">Reference proteome</keyword>
<dbReference type="AlphaFoldDB" id="A0AAN8VTH5"/>